<dbReference type="AlphaFoldDB" id="A0A9W6X3T9"/>
<evidence type="ECO:0000313" key="2">
    <source>
        <dbReference type="EMBL" id="GMF30120.1"/>
    </source>
</evidence>
<organism evidence="2 3">
    <name type="scientific">Phytophthora fragariaefolia</name>
    <dbReference type="NCBI Taxonomy" id="1490495"/>
    <lineage>
        <taxon>Eukaryota</taxon>
        <taxon>Sar</taxon>
        <taxon>Stramenopiles</taxon>
        <taxon>Oomycota</taxon>
        <taxon>Peronosporomycetes</taxon>
        <taxon>Peronosporales</taxon>
        <taxon>Peronosporaceae</taxon>
        <taxon>Phytophthora</taxon>
    </lineage>
</organism>
<sequence>MTAFVFFAVLLIFVESTESRLTPDKNASTLETASPRIEVVPSWTTTGPPFKFGTPTFFGSGCPADTVTIVSSTDGQAVSVLFSQFAARTSGTNVMRDRKSCNLAVPVDVQSVSVVGAVVALACPVRCSN</sequence>
<keyword evidence="1" id="KW-0732">Signal</keyword>
<dbReference type="OrthoDB" id="152248at2759"/>
<reference evidence="2" key="1">
    <citation type="submission" date="2023-04" db="EMBL/GenBank/DDBJ databases">
        <title>Phytophthora fragariaefolia NBRC 109709.</title>
        <authorList>
            <person name="Ichikawa N."/>
            <person name="Sato H."/>
            <person name="Tonouchi N."/>
        </authorList>
    </citation>
    <scope>NUCLEOTIDE SEQUENCE</scope>
    <source>
        <strain evidence="2">NBRC 109709</strain>
    </source>
</reference>
<dbReference type="PANTHER" id="PTHR38847:SF1">
    <property type="entry name" value="PSEUDOURIDINE SYNTHASE RSUA_RLUA-LIKE DOMAIN-CONTAINING PROTEIN"/>
    <property type="match status" value="1"/>
</dbReference>
<proteinExistence type="predicted"/>
<comment type="caution">
    <text evidence="2">The sequence shown here is derived from an EMBL/GenBank/DDBJ whole genome shotgun (WGS) entry which is preliminary data.</text>
</comment>
<feature type="signal peptide" evidence="1">
    <location>
        <begin position="1"/>
        <end position="19"/>
    </location>
</feature>
<dbReference type="Proteomes" id="UP001165121">
    <property type="component" value="Unassembled WGS sequence"/>
</dbReference>
<dbReference type="EMBL" id="BSXT01000568">
    <property type="protein sequence ID" value="GMF30120.1"/>
    <property type="molecule type" value="Genomic_DNA"/>
</dbReference>
<protein>
    <submittedName>
        <fullName evidence="2">Unnamed protein product</fullName>
    </submittedName>
</protein>
<dbReference type="Pfam" id="PF14273">
    <property type="entry name" value="DUF4360"/>
    <property type="match status" value="1"/>
</dbReference>
<accession>A0A9W6X3T9</accession>
<evidence type="ECO:0000256" key="1">
    <source>
        <dbReference type="SAM" id="SignalP"/>
    </source>
</evidence>
<keyword evidence="3" id="KW-1185">Reference proteome</keyword>
<dbReference type="PANTHER" id="PTHR38847">
    <property type="match status" value="1"/>
</dbReference>
<gene>
    <name evidence="2" type="ORF">Pfra01_000658400</name>
</gene>
<feature type="chain" id="PRO_5040805576" evidence="1">
    <location>
        <begin position="20"/>
        <end position="129"/>
    </location>
</feature>
<evidence type="ECO:0000313" key="3">
    <source>
        <dbReference type="Proteomes" id="UP001165121"/>
    </source>
</evidence>
<dbReference type="InterPro" id="IPR025649">
    <property type="entry name" value="DUF4360"/>
</dbReference>
<name>A0A9W6X3T9_9STRA</name>